<evidence type="ECO:0000259" key="1">
    <source>
        <dbReference type="Pfam" id="PF09848"/>
    </source>
</evidence>
<proteinExistence type="predicted"/>
<comment type="caution">
    <text evidence="2">The sequence shown here is derived from an EMBL/GenBank/DDBJ whole genome shotgun (WGS) entry which is preliminary data.</text>
</comment>
<dbReference type="InterPro" id="IPR018647">
    <property type="entry name" value="SLFN_3-like_DNA/RNA_helicase"/>
</dbReference>
<accession>A0ABP7CGQ3</accession>
<dbReference type="EMBL" id="BAAAYX010000002">
    <property type="protein sequence ID" value="GAA3690247.1"/>
    <property type="molecule type" value="Genomic_DNA"/>
</dbReference>
<gene>
    <name evidence="2" type="ORF">GCM10022204_01350</name>
</gene>
<sequence length="78" mass="8927">MIIGPDLVWRDDRWVAQPERSHDSQVKRAPAEDFDRAVRNTYKVLLTRGMRGAFIYSTDAETQGMLRNLVPDVVVPAQ</sequence>
<feature type="domain" description="Schlafen group 3-like DNA/RNA helicase" evidence="1">
    <location>
        <begin position="1"/>
        <end position="59"/>
    </location>
</feature>
<organism evidence="2 3">
    <name type="scientific">Microlunatus aurantiacus</name>
    <dbReference type="NCBI Taxonomy" id="446786"/>
    <lineage>
        <taxon>Bacteria</taxon>
        <taxon>Bacillati</taxon>
        <taxon>Actinomycetota</taxon>
        <taxon>Actinomycetes</taxon>
        <taxon>Propionibacteriales</taxon>
        <taxon>Propionibacteriaceae</taxon>
        <taxon>Microlunatus</taxon>
    </lineage>
</organism>
<dbReference type="Pfam" id="PF09848">
    <property type="entry name" value="SLFN-g3_helicase"/>
    <property type="match status" value="1"/>
</dbReference>
<reference evidence="3" key="1">
    <citation type="journal article" date="2019" name="Int. J. Syst. Evol. Microbiol.">
        <title>The Global Catalogue of Microorganisms (GCM) 10K type strain sequencing project: providing services to taxonomists for standard genome sequencing and annotation.</title>
        <authorList>
            <consortium name="The Broad Institute Genomics Platform"/>
            <consortium name="The Broad Institute Genome Sequencing Center for Infectious Disease"/>
            <person name="Wu L."/>
            <person name="Ma J."/>
        </authorList>
    </citation>
    <scope>NUCLEOTIDE SEQUENCE [LARGE SCALE GENOMIC DNA]</scope>
    <source>
        <strain evidence="3">JCM 16548</strain>
    </source>
</reference>
<dbReference type="Proteomes" id="UP001500051">
    <property type="component" value="Unassembled WGS sequence"/>
</dbReference>
<evidence type="ECO:0000313" key="2">
    <source>
        <dbReference type="EMBL" id="GAA3690247.1"/>
    </source>
</evidence>
<evidence type="ECO:0000313" key="3">
    <source>
        <dbReference type="Proteomes" id="UP001500051"/>
    </source>
</evidence>
<protein>
    <recommendedName>
        <fullName evidence="1">Schlafen group 3-like DNA/RNA helicase domain-containing protein</fullName>
    </recommendedName>
</protein>
<keyword evidence="3" id="KW-1185">Reference proteome</keyword>
<name>A0ABP7CGQ3_9ACTN</name>